<dbReference type="AlphaFoldDB" id="Q727P2"/>
<protein>
    <submittedName>
        <fullName evidence="2">Uncharacterized protein</fullName>
    </submittedName>
</protein>
<evidence type="ECO:0000313" key="2">
    <source>
        <dbReference type="EMBL" id="AAS97285.1"/>
    </source>
</evidence>
<dbReference type="EMBL" id="AE017285">
    <property type="protein sequence ID" value="AAS97285.1"/>
    <property type="molecule type" value="Genomic_DNA"/>
</dbReference>
<keyword evidence="1" id="KW-0472">Membrane</keyword>
<keyword evidence="1" id="KW-0812">Transmembrane</keyword>
<gene>
    <name evidence="2" type="ordered locus">DVU_2813</name>
</gene>
<dbReference type="HOGENOM" id="CLU_3389135_0_0_7"/>
<accession>Q727P2</accession>
<name>Q727P2_NITV2</name>
<reference evidence="2 3" key="1">
    <citation type="journal article" date="2004" name="Nat. Biotechnol.">
        <title>The genome sequence of the anaerobic, sulfate-reducing bacterium Desulfovibrio vulgaris Hildenborough.</title>
        <authorList>
            <person name="Heidelberg J.F."/>
            <person name="Seshadri R."/>
            <person name="Haveman S.A."/>
            <person name="Hemme C.L."/>
            <person name="Paulsen I.T."/>
            <person name="Kolonay J.F."/>
            <person name="Eisen J.A."/>
            <person name="Ward N."/>
            <person name="Methe B."/>
            <person name="Brinkac L.M."/>
            <person name="Daugherty S.C."/>
            <person name="Deboy R.T."/>
            <person name="Dodson R.J."/>
            <person name="Durkin A.S."/>
            <person name="Madupu R."/>
            <person name="Nelson W.C."/>
            <person name="Sullivan S.A."/>
            <person name="Fouts D."/>
            <person name="Haft D.H."/>
            <person name="Selengut J."/>
            <person name="Peterson J.D."/>
            <person name="Davidsen T.M."/>
            <person name="Zafar N."/>
            <person name="Zhou L."/>
            <person name="Radune D."/>
            <person name="Dimitrov G."/>
            <person name="Hance M."/>
            <person name="Tran K."/>
            <person name="Khouri H."/>
            <person name="Gill J."/>
            <person name="Utterback T.R."/>
            <person name="Feldblyum T.V."/>
            <person name="Wall J.D."/>
            <person name="Voordouw G."/>
            <person name="Fraser C.M."/>
        </authorList>
    </citation>
    <scope>NUCLEOTIDE SEQUENCE [LARGE SCALE GENOMIC DNA]</scope>
    <source>
        <strain evidence="3">ATCC 29579 / DSM 644 / NCIMB 8303 / VKM B-1760 / Hildenborough</strain>
    </source>
</reference>
<organism evidence="2 3">
    <name type="scientific">Nitratidesulfovibrio vulgaris (strain ATCC 29579 / DSM 644 / CCUG 34227 / NCIMB 8303 / VKM B-1760 / Hildenborough)</name>
    <name type="common">Desulfovibrio vulgaris</name>
    <dbReference type="NCBI Taxonomy" id="882"/>
    <lineage>
        <taxon>Bacteria</taxon>
        <taxon>Pseudomonadati</taxon>
        <taxon>Thermodesulfobacteriota</taxon>
        <taxon>Desulfovibrionia</taxon>
        <taxon>Desulfovibrionales</taxon>
        <taxon>Desulfovibrionaceae</taxon>
        <taxon>Nitratidesulfovibrio</taxon>
    </lineage>
</organism>
<evidence type="ECO:0000256" key="1">
    <source>
        <dbReference type="SAM" id="Phobius"/>
    </source>
</evidence>
<evidence type="ECO:0000313" key="3">
    <source>
        <dbReference type="Proteomes" id="UP000002194"/>
    </source>
</evidence>
<dbReference type="KEGG" id="dvu:DVU_2813"/>
<dbReference type="PaxDb" id="882-DVU_2813"/>
<dbReference type="EnsemblBacteria" id="AAS97285">
    <property type="protein sequence ID" value="AAS97285"/>
    <property type="gene ID" value="DVU_2813"/>
</dbReference>
<keyword evidence="3" id="KW-1185">Reference proteome</keyword>
<proteinExistence type="predicted"/>
<dbReference type="STRING" id="882.DVU_2813"/>
<keyword evidence="1" id="KW-1133">Transmembrane helix</keyword>
<feature type="transmembrane region" description="Helical" evidence="1">
    <location>
        <begin position="6"/>
        <end position="28"/>
    </location>
</feature>
<sequence>MTKCDYMFYLTYCFLLIFVAISSSVAMLSAKI</sequence>
<dbReference type="Proteomes" id="UP000002194">
    <property type="component" value="Chromosome"/>
</dbReference>